<proteinExistence type="inferred from homology"/>
<dbReference type="PANTHER" id="PTHR24320:SF148">
    <property type="entry name" value="NAD(P)-BINDING ROSSMANN-FOLD SUPERFAMILY PROTEIN"/>
    <property type="match status" value="1"/>
</dbReference>
<comment type="caution">
    <text evidence="4">The sequence shown here is derived from an EMBL/GenBank/DDBJ whole genome shotgun (WGS) entry which is preliminary data.</text>
</comment>
<keyword evidence="5" id="KW-1185">Reference proteome</keyword>
<keyword evidence="2" id="KW-0560">Oxidoreductase</keyword>
<feature type="region of interest" description="Disordered" evidence="3">
    <location>
        <begin position="1"/>
        <end position="55"/>
    </location>
</feature>
<evidence type="ECO:0000313" key="5">
    <source>
        <dbReference type="Proteomes" id="UP000504882"/>
    </source>
</evidence>
<dbReference type="InterPro" id="IPR036291">
    <property type="entry name" value="NAD(P)-bd_dom_sf"/>
</dbReference>
<sequence>MGPILPARGRRRPPTGPHRRPYLHDVRAATVSTADRPGSQRERRGYTRGENLGEGGGNVATYVMTGGSSGFGARAAARLAEAPNARVIVGARSPADPADALDLTRLDSVRTFAASVRERLGNSRIDGLVLNAGGIRADADGRTPEGYETTFVLNHLGHYLLVRLLLPVLAERSRIVLTTSGTHDPATKAGLAVPRHADAHLLAHPDRDPDRDARPRRAGQHAYTAAKLCTILNARSLRSRPELRDRAATVIAYDPGQVFGTGLARDLPAGMRVAWSVLGTGLGAPLRRLQPTLNTAAAAGGALTELAGGSHPAPDERGYAALRSGRLSWLDPSTLAVRDDLADSLWTDSARLVGLAA</sequence>
<evidence type="ECO:0000256" key="2">
    <source>
        <dbReference type="ARBA" id="ARBA00023002"/>
    </source>
</evidence>
<evidence type="ECO:0000256" key="3">
    <source>
        <dbReference type="SAM" id="MobiDB-lite"/>
    </source>
</evidence>
<evidence type="ECO:0000256" key="1">
    <source>
        <dbReference type="ARBA" id="ARBA00006484"/>
    </source>
</evidence>
<dbReference type="SUPFAM" id="SSF51735">
    <property type="entry name" value="NAD(P)-binding Rossmann-fold domains"/>
    <property type="match status" value="1"/>
</dbReference>
<gene>
    <name evidence="4" type="ORF">EXU48_08755</name>
</gene>
<dbReference type="InterPro" id="IPR002347">
    <property type="entry name" value="SDR_fam"/>
</dbReference>
<protein>
    <submittedName>
        <fullName evidence="4">SDR family NAD(P)-dependent oxidoreductase</fullName>
    </submittedName>
</protein>
<dbReference type="EMBL" id="SMNA01000004">
    <property type="protein sequence ID" value="TDE94869.1"/>
    <property type="molecule type" value="Genomic_DNA"/>
</dbReference>
<feature type="compositionally biased region" description="Basic and acidic residues" evidence="3">
    <location>
        <begin position="38"/>
        <end position="47"/>
    </location>
</feature>
<dbReference type="Proteomes" id="UP000504882">
    <property type="component" value="Unassembled WGS sequence"/>
</dbReference>
<reference evidence="4 5" key="1">
    <citation type="submission" date="2019-03" db="EMBL/GenBank/DDBJ databases">
        <title>Genomic features of bacteria from cold environments.</title>
        <authorList>
            <person name="Shen L."/>
        </authorList>
    </citation>
    <scope>NUCLEOTIDE SEQUENCE [LARGE SCALE GENOMIC DNA]</scope>
    <source>
        <strain evidence="5">T3246-1</strain>
    </source>
</reference>
<comment type="similarity">
    <text evidence="1">Belongs to the short-chain dehydrogenases/reductases (SDR) family.</text>
</comment>
<accession>A0ABY2E5H8</accession>
<organism evidence="4 5">
    <name type="scientific">Occultella glacieicola</name>
    <dbReference type="NCBI Taxonomy" id="2518684"/>
    <lineage>
        <taxon>Bacteria</taxon>
        <taxon>Bacillati</taxon>
        <taxon>Actinomycetota</taxon>
        <taxon>Actinomycetes</taxon>
        <taxon>Micrococcales</taxon>
        <taxon>Ruaniaceae</taxon>
        <taxon>Occultella</taxon>
    </lineage>
</organism>
<evidence type="ECO:0000313" key="4">
    <source>
        <dbReference type="EMBL" id="TDE94869.1"/>
    </source>
</evidence>
<feature type="compositionally biased region" description="Basic residues" evidence="3">
    <location>
        <begin position="8"/>
        <end position="21"/>
    </location>
</feature>
<dbReference type="Gene3D" id="3.40.50.720">
    <property type="entry name" value="NAD(P)-binding Rossmann-like Domain"/>
    <property type="match status" value="1"/>
</dbReference>
<name>A0ABY2E5H8_9MICO</name>
<dbReference type="PANTHER" id="PTHR24320">
    <property type="entry name" value="RETINOL DEHYDROGENASE"/>
    <property type="match status" value="1"/>
</dbReference>
<dbReference type="Pfam" id="PF00106">
    <property type="entry name" value="adh_short"/>
    <property type="match status" value="1"/>
</dbReference>